<feature type="transmembrane region" description="Helical" evidence="1">
    <location>
        <begin position="12"/>
        <end position="35"/>
    </location>
</feature>
<dbReference type="RefSeq" id="WP_257532461.1">
    <property type="nucleotide sequence ID" value="NZ_JANKAS010000013.1"/>
</dbReference>
<evidence type="ECO:0000313" key="3">
    <source>
        <dbReference type="Proteomes" id="UP001205748"/>
    </source>
</evidence>
<dbReference type="Proteomes" id="UP001205748">
    <property type="component" value="Unassembled WGS sequence"/>
</dbReference>
<organism evidence="2 3">
    <name type="scientific">Irregularibacter muris</name>
    <dbReference type="NCBI Taxonomy" id="1796619"/>
    <lineage>
        <taxon>Bacteria</taxon>
        <taxon>Bacillati</taxon>
        <taxon>Bacillota</taxon>
        <taxon>Clostridia</taxon>
        <taxon>Eubacteriales</taxon>
        <taxon>Eubacteriaceae</taxon>
        <taxon>Irregularibacter</taxon>
    </lineage>
</organism>
<feature type="transmembrane region" description="Helical" evidence="1">
    <location>
        <begin position="116"/>
        <end position="134"/>
    </location>
</feature>
<feature type="transmembrane region" description="Helical" evidence="1">
    <location>
        <begin position="85"/>
        <end position="110"/>
    </location>
</feature>
<sequence>MKNRSISPYKIAFTYIGAVIGAGFASGQEIFQFFAVFGSNGILGLLLTTILYILFGYIIMDLGFKLQCTSHIEIINFSTGKIFGRLVDAIITFFLFGTIVSMLAGSGALVKQQFGISSQWGSIAMALLTLITLLAGMEGLINSMSLLVPFLLVSIFGISILSIVNNTFPLSAIDFYSPPNSLIGHWALAAILYISFNTIISIAVLGPLGAQAEDKDSIKKGAIFGGLGLGLCALAITLALWGVIAEGINMEIPMLYVAEKISPKIQGLYSIMLFIGIYTTAVSSAFGFIGRIVDIHNKKAKFLSFAVMFFTFLLSNIGFSNLVKYLYPIEGYAGLVLLISLLWGKLKMMLMNN</sequence>
<feature type="transmembrane region" description="Helical" evidence="1">
    <location>
        <begin position="184"/>
        <end position="210"/>
    </location>
</feature>
<feature type="transmembrane region" description="Helical" evidence="1">
    <location>
        <begin position="146"/>
        <end position="164"/>
    </location>
</feature>
<keyword evidence="3" id="KW-1185">Reference proteome</keyword>
<dbReference type="PANTHER" id="PTHR37814">
    <property type="entry name" value="CONSERVED MEMBRANE PROTEIN"/>
    <property type="match status" value="1"/>
</dbReference>
<feature type="transmembrane region" description="Helical" evidence="1">
    <location>
        <begin position="325"/>
        <end position="344"/>
    </location>
</feature>
<keyword evidence="1" id="KW-0472">Membrane</keyword>
<dbReference type="EMBL" id="JANKAS010000013">
    <property type="protein sequence ID" value="MCR1899771.1"/>
    <property type="molecule type" value="Genomic_DNA"/>
</dbReference>
<keyword evidence="1" id="KW-0812">Transmembrane</keyword>
<feature type="transmembrane region" description="Helical" evidence="1">
    <location>
        <begin position="302"/>
        <end position="319"/>
    </location>
</feature>
<gene>
    <name evidence="2" type="ORF">NSA47_12360</name>
</gene>
<proteinExistence type="predicted"/>
<evidence type="ECO:0000256" key="1">
    <source>
        <dbReference type="SAM" id="Phobius"/>
    </source>
</evidence>
<dbReference type="PANTHER" id="PTHR37814:SF1">
    <property type="entry name" value="MEMBRANE PROTEIN"/>
    <property type="match status" value="1"/>
</dbReference>
<feature type="transmembrane region" description="Helical" evidence="1">
    <location>
        <begin position="222"/>
        <end position="248"/>
    </location>
</feature>
<feature type="transmembrane region" description="Helical" evidence="1">
    <location>
        <begin position="41"/>
        <end position="64"/>
    </location>
</feature>
<dbReference type="InterPro" id="IPR038728">
    <property type="entry name" value="YkvI-like"/>
</dbReference>
<evidence type="ECO:0008006" key="4">
    <source>
        <dbReference type="Google" id="ProtNLM"/>
    </source>
</evidence>
<evidence type="ECO:0000313" key="2">
    <source>
        <dbReference type="EMBL" id="MCR1899771.1"/>
    </source>
</evidence>
<name>A0AAE3HGJ7_9FIRM</name>
<keyword evidence="1" id="KW-1133">Transmembrane helix</keyword>
<comment type="caution">
    <text evidence="2">The sequence shown here is derived from an EMBL/GenBank/DDBJ whole genome shotgun (WGS) entry which is preliminary data.</text>
</comment>
<protein>
    <recommendedName>
        <fullName evidence="4">Membrane protein YkvI</fullName>
    </recommendedName>
</protein>
<dbReference type="AlphaFoldDB" id="A0AAE3HGJ7"/>
<feature type="transmembrane region" description="Helical" evidence="1">
    <location>
        <begin position="268"/>
        <end position="290"/>
    </location>
</feature>
<reference evidence="2" key="1">
    <citation type="submission" date="2022-07" db="EMBL/GenBank/DDBJ databases">
        <title>Enhanced cultured diversity of the mouse gut microbiota enables custom-made synthetic communities.</title>
        <authorList>
            <person name="Afrizal A."/>
        </authorList>
    </citation>
    <scope>NUCLEOTIDE SEQUENCE</scope>
    <source>
        <strain evidence="2">DSM 28593</strain>
    </source>
</reference>
<accession>A0AAE3HGJ7</accession>